<dbReference type="EMBL" id="JANJYI010000007">
    <property type="protein sequence ID" value="KAK2642170.1"/>
    <property type="molecule type" value="Genomic_DNA"/>
</dbReference>
<evidence type="ECO:0000313" key="7">
    <source>
        <dbReference type="Proteomes" id="UP001280121"/>
    </source>
</evidence>
<evidence type="ECO:0000256" key="2">
    <source>
        <dbReference type="ARBA" id="ARBA00022771"/>
    </source>
</evidence>
<name>A0AAD9TTU5_9ROSI</name>
<keyword evidence="7" id="KW-1185">Reference proteome</keyword>
<protein>
    <recommendedName>
        <fullName evidence="5">SWIM-type domain-containing protein</fullName>
    </recommendedName>
</protein>
<comment type="caution">
    <text evidence="6">The sequence shown here is derived from an EMBL/GenBank/DDBJ whole genome shotgun (WGS) entry which is preliminary data.</text>
</comment>
<dbReference type="GO" id="GO:0008270">
    <property type="term" value="F:zinc ion binding"/>
    <property type="evidence" value="ECO:0007669"/>
    <property type="project" value="UniProtKB-KW"/>
</dbReference>
<dbReference type="PROSITE" id="PS50966">
    <property type="entry name" value="ZF_SWIM"/>
    <property type="match status" value="1"/>
</dbReference>
<dbReference type="SMART" id="SM00575">
    <property type="entry name" value="ZnF_PMZ"/>
    <property type="match status" value="1"/>
</dbReference>
<dbReference type="Proteomes" id="UP001280121">
    <property type="component" value="Unassembled WGS sequence"/>
</dbReference>
<evidence type="ECO:0000256" key="4">
    <source>
        <dbReference type="PROSITE-ProRule" id="PRU00325"/>
    </source>
</evidence>
<evidence type="ECO:0000313" key="6">
    <source>
        <dbReference type="EMBL" id="KAK2642170.1"/>
    </source>
</evidence>
<evidence type="ECO:0000256" key="1">
    <source>
        <dbReference type="ARBA" id="ARBA00022723"/>
    </source>
</evidence>
<feature type="domain" description="SWIM-type" evidence="5">
    <location>
        <begin position="10"/>
        <end position="51"/>
    </location>
</feature>
<dbReference type="AlphaFoldDB" id="A0AAD9TTU5"/>
<keyword evidence="1" id="KW-0479">Metal-binding</keyword>
<reference evidence="6" key="1">
    <citation type="journal article" date="2023" name="Plant J.">
        <title>Genome sequences and population genomics provide insights into the demographic history, inbreeding, and mutation load of two 'living fossil' tree species of Dipteronia.</title>
        <authorList>
            <person name="Feng Y."/>
            <person name="Comes H.P."/>
            <person name="Chen J."/>
            <person name="Zhu S."/>
            <person name="Lu R."/>
            <person name="Zhang X."/>
            <person name="Li P."/>
            <person name="Qiu J."/>
            <person name="Olsen K.M."/>
            <person name="Qiu Y."/>
        </authorList>
    </citation>
    <scope>NUCLEOTIDE SEQUENCE</scope>
    <source>
        <strain evidence="6">KIB01</strain>
    </source>
</reference>
<accession>A0AAD9TTU5</accession>
<sequence>MVRPIDSVNFNVKDGNKDGFVNLSEKTCSYLKFEVDKLPCRHALAAIRYVNKPLPDYCGDFYKTTSWVKAYAGSISRLGILVIGIFLKMCDQWLFFRLFFVRKLEDQERRYLNLPENMVKERPEIVRFIKNRIRTDIITRIHSLVRLCHHAHPHHLQHPGA</sequence>
<dbReference type="Pfam" id="PF04434">
    <property type="entry name" value="SWIM"/>
    <property type="match status" value="1"/>
</dbReference>
<keyword evidence="2 4" id="KW-0863">Zinc-finger</keyword>
<evidence type="ECO:0000259" key="5">
    <source>
        <dbReference type="PROSITE" id="PS50966"/>
    </source>
</evidence>
<gene>
    <name evidence="6" type="ORF">Ddye_023933</name>
</gene>
<organism evidence="6 7">
    <name type="scientific">Dipteronia dyeriana</name>
    <dbReference type="NCBI Taxonomy" id="168575"/>
    <lineage>
        <taxon>Eukaryota</taxon>
        <taxon>Viridiplantae</taxon>
        <taxon>Streptophyta</taxon>
        <taxon>Embryophyta</taxon>
        <taxon>Tracheophyta</taxon>
        <taxon>Spermatophyta</taxon>
        <taxon>Magnoliopsida</taxon>
        <taxon>eudicotyledons</taxon>
        <taxon>Gunneridae</taxon>
        <taxon>Pentapetalae</taxon>
        <taxon>rosids</taxon>
        <taxon>malvids</taxon>
        <taxon>Sapindales</taxon>
        <taxon>Sapindaceae</taxon>
        <taxon>Hippocastanoideae</taxon>
        <taxon>Acereae</taxon>
        <taxon>Dipteronia</taxon>
    </lineage>
</organism>
<dbReference type="InterPro" id="IPR007527">
    <property type="entry name" value="Znf_SWIM"/>
</dbReference>
<proteinExistence type="predicted"/>
<dbReference type="InterPro" id="IPR006564">
    <property type="entry name" value="Znf_PMZ"/>
</dbReference>
<keyword evidence="3" id="KW-0862">Zinc</keyword>
<evidence type="ECO:0000256" key="3">
    <source>
        <dbReference type="ARBA" id="ARBA00022833"/>
    </source>
</evidence>